<dbReference type="Pfam" id="PF01546">
    <property type="entry name" value="Peptidase_M20"/>
    <property type="match status" value="1"/>
</dbReference>
<dbReference type="SUPFAM" id="SSF53187">
    <property type="entry name" value="Zn-dependent exopeptidases"/>
    <property type="match status" value="1"/>
</dbReference>
<feature type="domain" description="Peptidase M20 dimerisation" evidence="2">
    <location>
        <begin position="176"/>
        <end position="265"/>
    </location>
</feature>
<gene>
    <name evidence="3" type="ORF">D0435_03155</name>
</gene>
<dbReference type="AlphaFoldDB" id="A0A845QHU1"/>
<dbReference type="Pfam" id="PF07687">
    <property type="entry name" value="M20_dimer"/>
    <property type="match status" value="1"/>
</dbReference>
<dbReference type="Gene3D" id="3.30.70.360">
    <property type="match status" value="1"/>
</dbReference>
<name>A0A845QHU1_9FIRM</name>
<dbReference type="InterPro" id="IPR002933">
    <property type="entry name" value="Peptidase_M20"/>
</dbReference>
<accession>A0A845QHU1</accession>
<dbReference type="GO" id="GO:0071713">
    <property type="term" value="F:para-aminobenzoyl-glutamate hydrolase activity"/>
    <property type="evidence" value="ECO:0007669"/>
    <property type="project" value="TreeGrafter"/>
</dbReference>
<proteinExistence type="inferred from homology"/>
<dbReference type="InterPro" id="IPR052030">
    <property type="entry name" value="Peptidase_M20/M20A_hydrolases"/>
</dbReference>
<comment type="caution">
    <text evidence="3">The sequence shown here is derived from an EMBL/GenBank/DDBJ whole genome shotgun (WGS) entry which is preliminary data.</text>
</comment>
<dbReference type="PANTHER" id="PTHR30575:SF0">
    <property type="entry name" value="XAA-ARG DIPEPTIDASE"/>
    <property type="match status" value="1"/>
</dbReference>
<sequence length="391" mass="43176">MQEKEFRDLLLAQVRIFEKEVIAVNDYMAENPETGSEEYNSSRKMVELLRKYGIQVEYPFAGLDTAFKGIINPEKESRMVLLAEYDALRGLGHACGHCASGSASLLAALALNQVKDQLDFGVDIIGTPDEEVNGDKCYMADEGVFDGYDFAAMVHMGSFNTAEVKFIALDGLGFKWHGAPAHAAAAPEKGRNALNAARLFMDAVDMMRQHVIEEARLHGFIKQGGVASNIVPDEVEIEFITRAPRREDLNDITAWVRDCAKAAALATRTEAEMFLVGAPFHELHISEIGKKIMEDCFTDLDIDFVKGSSAMTGSSDIGNVDYRCPAFHPVMGIGKNYDPHTKEFADEMTCPGTHQAIKNSANYLLTLAAKLYTDKELLAKLKADHKAYRGY</sequence>
<evidence type="ECO:0000256" key="1">
    <source>
        <dbReference type="PIRNR" id="PIRNR037226"/>
    </source>
</evidence>
<dbReference type="GO" id="GO:0046657">
    <property type="term" value="P:folic acid catabolic process"/>
    <property type="evidence" value="ECO:0007669"/>
    <property type="project" value="TreeGrafter"/>
</dbReference>
<dbReference type="GO" id="GO:0016805">
    <property type="term" value="F:dipeptidase activity"/>
    <property type="evidence" value="ECO:0007669"/>
    <property type="project" value="InterPro"/>
</dbReference>
<dbReference type="InterPro" id="IPR011650">
    <property type="entry name" value="Peptidase_M20_dimer"/>
</dbReference>
<keyword evidence="4" id="KW-1185">Reference proteome</keyword>
<protein>
    <recommendedName>
        <fullName evidence="1">Peptidase M20 domain-containing protein 2</fullName>
    </recommendedName>
</protein>
<keyword evidence="3" id="KW-0378">Hydrolase</keyword>
<dbReference type="Gene3D" id="3.40.630.10">
    <property type="entry name" value="Zn peptidases"/>
    <property type="match status" value="1"/>
</dbReference>
<dbReference type="GO" id="GO:0005737">
    <property type="term" value="C:cytoplasm"/>
    <property type="evidence" value="ECO:0007669"/>
    <property type="project" value="TreeGrafter"/>
</dbReference>
<dbReference type="InterPro" id="IPR017439">
    <property type="entry name" value="Amidohydrolase"/>
</dbReference>
<evidence type="ECO:0000313" key="3">
    <source>
        <dbReference type="EMBL" id="NBH60671.1"/>
    </source>
</evidence>
<dbReference type="FunFam" id="3.30.70.360:FF:000004">
    <property type="entry name" value="Peptidase M20 domain-containing protein 2"/>
    <property type="match status" value="1"/>
</dbReference>
<dbReference type="SUPFAM" id="SSF55031">
    <property type="entry name" value="Bacterial exopeptidase dimerisation domain"/>
    <property type="match status" value="1"/>
</dbReference>
<comment type="similarity">
    <text evidence="1">Belongs to the peptidase M20A family.</text>
</comment>
<dbReference type="RefSeq" id="WP_160200969.1">
    <property type="nucleotide sequence ID" value="NZ_QXWK01000004.1"/>
</dbReference>
<dbReference type="InterPro" id="IPR017144">
    <property type="entry name" value="Xaa-Arg_dipeptidase"/>
</dbReference>
<dbReference type="NCBIfam" id="TIGR01891">
    <property type="entry name" value="amidohydrolases"/>
    <property type="match status" value="1"/>
</dbReference>
<dbReference type="InterPro" id="IPR036264">
    <property type="entry name" value="Bact_exopeptidase_dim_dom"/>
</dbReference>
<dbReference type="PIRSF" id="PIRSF037226">
    <property type="entry name" value="Amidohydrolase_ACY1L2_prd"/>
    <property type="match status" value="1"/>
</dbReference>
<dbReference type="Proteomes" id="UP000446866">
    <property type="component" value="Unassembled WGS sequence"/>
</dbReference>
<evidence type="ECO:0000313" key="4">
    <source>
        <dbReference type="Proteomes" id="UP000446866"/>
    </source>
</evidence>
<evidence type="ECO:0000259" key="2">
    <source>
        <dbReference type="Pfam" id="PF07687"/>
    </source>
</evidence>
<dbReference type="EMBL" id="QXWK01000004">
    <property type="protein sequence ID" value="NBH60671.1"/>
    <property type="molecule type" value="Genomic_DNA"/>
</dbReference>
<organism evidence="3 4">
    <name type="scientific">Anaerotruncus colihominis</name>
    <dbReference type="NCBI Taxonomy" id="169435"/>
    <lineage>
        <taxon>Bacteria</taxon>
        <taxon>Bacillati</taxon>
        <taxon>Bacillota</taxon>
        <taxon>Clostridia</taxon>
        <taxon>Eubacteriales</taxon>
        <taxon>Oscillospiraceae</taxon>
        <taxon>Anaerotruncus</taxon>
    </lineage>
</organism>
<reference evidence="3 4" key="1">
    <citation type="submission" date="2018-08" db="EMBL/GenBank/DDBJ databases">
        <title>Murine metabolic-syndrome-specific gut microbial biobank.</title>
        <authorList>
            <person name="Liu C."/>
        </authorList>
    </citation>
    <scope>NUCLEOTIDE SEQUENCE [LARGE SCALE GENOMIC DNA]</scope>
    <source>
        <strain evidence="3 4">28</strain>
    </source>
</reference>
<dbReference type="PANTHER" id="PTHR30575">
    <property type="entry name" value="PEPTIDASE M20"/>
    <property type="match status" value="1"/>
</dbReference>